<dbReference type="NCBIfam" id="TIGR02681">
    <property type="entry name" value="phage_pRha"/>
    <property type="match status" value="1"/>
</dbReference>
<feature type="coiled-coil region" evidence="1">
    <location>
        <begin position="20"/>
        <end position="47"/>
    </location>
</feature>
<dbReference type="Pfam" id="PF10552">
    <property type="entry name" value="ORF6C"/>
    <property type="match status" value="1"/>
</dbReference>
<protein>
    <submittedName>
        <fullName evidence="3">ORF6C domain-containing protein</fullName>
    </submittedName>
</protein>
<dbReference type="InterPro" id="IPR014054">
    <property type="entry name" value="Phage_regulatory_Rha"/>
</dbReference>
<evidence type="ECO:0000313" key="3">
    <source>
        <dbReference type="EMBL" id="QQP10461.1"/>
    </source>
</evidence>
<dbReference type="EMBL" id="CP067341">
    <property type="protein sequence ID" value="QQP10461.1"/>
    <property type="molecule type" value="Genomic_DNA"/>
</dbReference>
<evidence type="ECO:0000313" key="4">
    <source>
        <dbReference type="Proteomes" id="UP000596049"/>
    </source>
</evidence>
<dbReference type="RefSeq" id="WP_053592547.1">
    <property type="nucleotide sequence ID" value="NZ_CP067341.1"/>
</dbReference>
<dbReference type="InterPro" id="IPR018878">
    <property type="entry name" value="ORF6C_dom"/>
</dbReference>
<dbReference type="Proteomes" id="UP000596049">
    <property type="component" value="Chromosome"/>
</dbReference>
<sequence length="247" mass="28605">MNKIVTIQNCQVVTTSLQVAETFEKEHKNVLQSIENIREELDVLKLQQMFFEGNEPDSYGRDRKTYYMNRDGFTLLAMGFTGKKAFDFKIKYIDAFNQMEQQLNPQPLTEKDQLKASMRLSLETSEEVESLKTEVTEVKQTVQSIVDTMRIDGNQEAQINKRAREVIVTALGGKDSNAYKKISRQVFSAFWRDFKNHFEVPRYGEIPKTRFAESIKFISMWQPSTTLRMEIKAYNQQGLKIVEGGAI</sequence>
<evidence type="ECO:0000256" key="1">
    <source>
        <dbReference type="SAM" id="Coils"/>
    </source>
</evidence>
<accession>A0ABX7AL94</accession>
<name>A0ABX7AL94_9BACI</name>
<dbReference type="Pfam" id="PF09669">
    <property type="entry name" value="Phage_pRha"/>
    <property type="match status" value="1"/>
</dbReference>
<gene>
    <name evidence="3" type="ORF">FJQ98_14305</name>
</gene>
<feature type="domain" description="ORF6C" evidence="2">
    <location>
        <begin position="126"/>
        <end position="231"/>
    </location>
</feature>
<evidence type="ECO:0000259" key="2">
    <source>
        <dbReference type="Pfam" id="PF10552"/>
    </source>
</evidence>
<organism evidence="3 4">
    <name type="scientific">Lysinibacillus agricola</name>
    <dbReference type="NCBI Taxonomy" id="2590012"/>
    <lineage>
        <taxon>Bacteria</taxon>
        <taxon>Bacillati</taxon>
        <taxon>Bacillota</taxon>
        <taxon>Bacilli</taxon>
        <taxon>Bacillales</taxon>
        <taxon>Bacillaceae</taxon>
        <taxon>Lysinibacillus</taxon>
    </lineage>
</organism>
<keyword evidence="4" id="KW-1185">Reference proteome</keyword>
<proteinExistence type="predicted"/>
<keyword evidence="1" id="KW-0175">Coiled coil</keyword>
<reference evidence="3 4" key="1">
    <citation type="submission" date="2020-01" db="EMBL/GenBank/DDBJ databases">
        <authorList>
            <person name="Liu G."/>
            <person name="Liu B."/>
        </authorList>
    </citation>
    <scope>NUCLEOTIDE SEQUENCE [LARGE SCALE GENOMIC DNA]</scope>
    <source>
        <strain evidence="3 4">FJAT-51161</strain>
    </source>
</reference>